<dbReference type="Proteomes" id="UP000236454">
    <property type="component" value="Unassembled WGS sequence"/>
</dbReference>
<accession>A0A1I7B2J1</accession>
<evidence type="ECO:0000313" key="1">
    <source>
        <dbReference type="EMBL" id="SFT81420.1"/>
    </source>
</evidence>
<organism evidence="1 2">
    <name type="scientific">Lishizhenia tianjinensis</name>
    <dbReference type="NCBI Taxonomy" id="477690"/>
    <lineage>
        <taxon>Bacteria</taxon>
        <taxon>Pseudomonadati</taxon>
        <taxon>Bacteroidota</taxon>
        <taxon>Flavobacteriia</taxon>
        <taxon>Flavobacteriales</taxon>
        <taxon>Crocinitomicaceae</taxon>
        <taxon>Lishizhenia</taxon>
    </lineage>
</organism>
<dbReference type="OrthoDB" id="1361954at2"/>
<dbReference type="STRING" id="477690.SAMN05216474_2491"/>
<proteinExistence type="predicted"/>
<gene>
    <name evidence="1" type="ORF">SAMN05216474_2491</name>
</gene>
<protein>
    <submittedName>
        <fullName evidence="1">Uncharacterized protein</fullName>
    </submittedName>
</protein>
<reference evidence="1 2" key="1">
    <citation type="submission" date="2016-10" db="EMBL/GenBank/DDBJ databases">
        <authorList>
            <person name="de Groot N.N."/>
        </authorList>
    </citation>
    <scope>NUCLEOTIDE SEQUENCE [LARGE SCALE GENOMIC DNA]</scope>
    <source>
        <strain evidence="1 2">CGMCC 1.7005</strain>
    </source>
</reference>
<dbReference type="AlphaFoldDB" id="A0A1I7B2J1"/>
<sequence>MKPVESTYEIIAWKHLNESVDEKWSNWAVDMMIIGYDTEHLVELAGIEKPYNQFELKELTDKVFEELNLDYKNQDKVVIDYVTYLAKEVLNNNRDLLKTLKEIKDLCIILDYDSKIYDFYSLYFAKEDLNYDTVQWYWNGADRTNIDQVCMEYLTNWIKENGSKF</sequence>
<dbReference type="RefSeq" id="WP_090250614.1">
    <property type="nucleotide sequence ID" value="NZ_FPAS01000004.1"/>
</dbReference>
<keyword evidence="2" id="KW-1185">Reference proteome</keyword>
<name>A0A1I7B2J1_9FLAO</name>
<dbReference type="EMBL" id="FPAS01000004">
    <property type="protein sequence ID" value="SFT81420.1"/>
    <property type="molecule type" value="Genomic_DNA"/>
</dbReference>
<evidence type="ECO:0000313" key="2">
    <source>
        <dbReference type="Proteomes" id="UP000236454"/>
    </source>
</evidence>